<evidence type="ECO:0000256" key="1">
    <source>
        <dbReference type="SAM" id="SignalP"/>
    </source>
</evidence>
<feature type="signal peptide" evidence="1">
    <location>
        <begin position="1"/>
        <end position="20"/>
    </location>
</feature>
<evidence type="ECO:0000313" key="2">
    <source>
        <dbReference type="EMBL" id="KAK2960338.1"/>
    </source>
</evidence>
<keyword evidence="3" id="KW-1185">Reference proteome</keyword>
<organism evidence="2 3">
    <name type="scientific">Blattamonas nauphoetae</name>
    <dbReference type="NCBI Taxonomy" id="2049346"/>
    <lineage>
        <taxon>Eukaryota</taxon>
        <taxon>Metamonada</taxon>
        <taxon>Preaxostyla</taxon>
        <taxon>Oxymonadida</taxon>
        <taxon>Blattamonas</taxon>
    </lineage>
</organism>
<protein>
    <recommendedName>
        <fullName evidence="4">Secreted protein</fullName>
    </recommendedName>
</protein>
<dbReference type="EMBL" id="JARBJD010000023">
    <property type="protein sequence ID" value="KAK2960338.1"/>
    <property type="molecule type" value="Genomic_DNA"/>
</dbReference>
<dbReference type="Proteomes" id="UP001281761">
    <property type="component" value="Unassembled WGS sequence"/>
</dbReference>
<keyword evidence="1" id="KW-0732">Signal</keyword>
<sequence>MRHLFLIQFLNVLMPNHLSSELFYAVVALSLSAPSQPGLSPAELHISSLSRLCDDVIVRIHYRKVGFTIHEDPFFGLSQNHE</sequence>
<reference evidence="2 3" key="1">
    <citation type="journal article" date="2022" name="bioRxiv">
        <title>Genomics of Preaxostyla Flagellates Illuminates Evolutionary Transitions and the Path Towards Mitochondrial Loss.</title>
        <authorList>
            <person name="Novak L.V.F."/>
            <person name="Treitli S.C."/>
            <person name="Pyrih J."/>
            <person name="Halakuc P."/>
            <person name="Pipaliya S.V."/>
            <person name="Vacek V."/>
            <person name="Brzon O."/>
            <person name="Soukal P."/>
            <person name="Eme L."/>
            <person name="Dacks J.B."/>
            <person name="Karnkowska A."/>
            <person name="Elias M."/>
            <person name="Hampl V."/>
        </authorList>
    </citation>
    <scope>NUCLEOTIDE SEQUENCE [LARGE SCALE GENOMIC DNA]</scope>
    <source>
        <strain evidence="2">NAU3</strain>
        <tissue evidence="2">Gut</tissue>
    </source>
</reference>
<gene>
    <name evidence="2" type="ORF">BLNAU_4555</name>
</gene>
<evidence type="ECO:0000313" key="3">
    <source>
        <dbReference type="Proteomes" id="UP001281761"/>
    </source>
</evidence>
<proteinExistence type="predicted"/>
<evidence type="ECO:0008006" key="4">
    <source>
        <dbReference type="Google" id="ProtNLM"/>
    </source>
</evidence>
<name>A0ABQ9Y9G8_9EUKA</name>
<comment type="caution">
    <text evidence="2">The sequence shown here is derived from an EMBL/GenBank/DDBJ whole genome shotgun (WGS) entry which is preliminary data.</text>
</comment>
<accession>A0ABQ9Y9G8</accession>
<feature type="chain" id="PRO_5045285542" description="Secreted protein" evidence="1">
    <location>
        <begin position="21"/>
        <end position="82"/>
    </location>
</feature>